<feature type="compositionally biased region" description="Acidic residues" evidence="1">
    <location>
        <begin position="543"/>
        <end position="571"/>
    </location>
</feature>
<accession>A0AAV9V5K8</accession>
<dbReference type="EMBL" id="JAVHNQ010000002">
    <property type="protein sequence ID" value="KAK6355101.1"/>
    <property type="molecule type" value="Genomic_DNA"/>
</dbReference>
<name>A0AAV9V5K8_9PEZI</name>
<sequence>MLTTSMSESSSPPGASLASLPTEIADAIYHSLTPGTLARLARVSKSIYAAVQGPLYRRPVINSFRKLQLFVQTLNKVASWDKTGDARSKWIVHLTLLIDPAVEEITNGRPLIAVLLARLINVIVRYNPAVTISMIISHSSCQSQPVRSFQSERFPRVTNLILDLSGDAPARSSRGGSSSMDTVIPRRRHIAAGYSYGTSGGTCVPNTAFWTRFFNGQCFPDLQKLELHHRSRRHPSNAYGFGREAILFTEMDTVGLAKIERLVMNSVPEFNDAVLMAGLQHAPLLTDLHIEDCSVSYEALDKLLLHALPVLERLVLRVSPKSEHAEIVRHQMNIRKPPVNNPHLCPHFRRSGRNLKHCEFSAPYICRDIFVDGYEVMKLSEAGHPGVLEGDPTGEIVSGYLDAVLVTTTINRLRQSRETDSGPPRTATDGKTAEEDAASIDKERALRTRRAKIERERWTRKLHVLRGICVEGDTFKELVVLAETEEPGVTWTVGHRPSGAAVKVVNGMTRDVRHQDEFVAQATPREQHRQRREFDFNDGLMGADDDADGEEVADDDGHDNDDGDVLDSSEF</sequence>
<feature type="region of interest" description="Disordered" evidence="1">
    <location>
        <begin position="522"/>
        <end position="571"/>
    </location>
</feature>
<dbReference type="InterPro" id="IPR032675">
    <property type="entry name" value="LRR_dom_sf"/>
</dbReference>
<evidence type="ECO:0000313" key="3">
    <source>
        <dbReference type="EMBL" id="KAK6355101.1"/>
    </source>
</evidence>
<comment type="caution">
    <text evidence="3">The sequence shown here is derived from an EMBL/GenBank/DDBJ whole genome shotgun (WGS) entry which is preliminary data.</text>
</comment>
<keyword evidence="4" id="KW-1185">Reference proteome</keyword>
<evidence type="ECO:0000313" key="4">
    <source>
        <dbReference type="Proteomes" id="UP001375240"/>
    </source>
</evidence>
<feature type="compositionally biased region" description="Basic and acidic residues" evidence="1">
    <location>
        <begin position="431"/>
        <end position="443"/>
    </location>
</feature>
<dbReference type="InterPro" id="IPR001810">
    <property type="entry name" value="F-box_dom"/>
</dbReference>
<reference evidence="3 4" key="1">
    <citation type="submission" date="2019-10" db="EMBL/GenBank/DDBJ databases">
        <authorList>
            <person name="Palmer J.M."/>
        </authorList>
    </citation>
    <scope>NUCLEOTIDE SEQUENCE [LARGE SCALE GENOMIC DNA]</scope>
    <source>
        <strain evidence="3 4">TWF696</strain>
    </source>
</reference>
<dbReference type="InterPro" id="IPR036047">
    <property type="entry name" value="F-box-like_dom_sf"/>
</dbReference>
<feature type="region of interest" description="Disordered" evidence="1">
    <location>
        <begin position="414"/>
        <end position="443"/>
    </location>
</feature>
<dbReference type="AlphaFoldDB" id="A0AAV9V5K8"/>
<dbReference type="SUPFAM" id="SSF81383">
    <property type="entry name" value="F-box domain"/>
    <property type="match status" value="1"/>
</dbReference>
<gene>
    <name evidence="3" type="ORF">TWF696_004225</name>
</gene>
<protein>
    <recommendedName>
        <fullName evidence="2">F-box domain-containing protein</fullName>
    </recommendedName>
</protein>
<dbReference type="Pfam" id="PF12937">
    <property type="entry name" value="F-box-like"/>
    <property type="match status" value="1"/>
</dbReference>
<evidence type="ECO:0000256" key="1">
    <source>
        <dbReference type="SAM" id="MobiDB-lite"/>
    </source>
</evidence>
<evidence type="ECO:0000259" key="2">
    <source>
        <dbReference type="PROSITE" id="PS50181"/>
    </source>
</evidence>
<organism evidence="3 4">
    <name type="scientific">Orbilia brochopaga</name>
    <dbReference type="NCBI Taxonomy" id="3140254"/>
    <lineage>
        <taxon>Eukaryota</taxon>
        <taxon>Fungi</taxon>
        <taxon>Dikarya</taxon>
        <taxon>Ascomycota</taxon>
        <taxon>Pezizomycotina</taxon>
        <taxon>Orbiliomycetes</taxon>
        <taxon>Orbiliales</taxon>
        <taxon>Orbiliaceae</taxon>
        <taxon>Orbilia</taxon>
    </lineage>
</organism>
<dbReference type="PROSITE" id="PS50181">
    <property type="entry name" value="FBOX"/>
    <property type="match status" value="1"/>
</dbReference>
<feature type="domain" description="F-box" evidence="2">
    <location>
        <begin position="14"/>
        <end position="67"/>
    </location>
</feature>
<dbReference type="Proteomes" id="UP001375240">
    <property type="component" value="Unassembled WGS sequence"/>
</dbReference>
<proteinExistence type="predicted"/>
<dbReference type="Gene3D" id="3.80.10.10">
    <property type="entry name" value="Ribonuclease Inhibitor"/>
    <property type="match status" value="1"/>
</dbReference>